<dbReference type="InterPro" id="IPR016215">
    <property type="entry name" value="NTA_MOA"/>
</dbReference>
<dbReference type="NCBIfam" id="TIGR03860">
    <property type="entry name" value="FMN_nitrolo"/>
    <property type="match status" value="1"/>
</dbReference>
<evidence type="ECO:0000256" key="4">
    <source>
        <dbReference type="ARBA" id="ARBA00023033"/>
    </source>
</evidence>
<comment type="similarity">
    <text evidence="5">Belongs to the NtaA/SnaA/DszA monooxygenase family.</text>
</comment>
<keyword evidence="4 8" id="KW-0503">Monooxygenase</keyword>
<evidence type="ECO:0000256" key="1">
    <source>
        <dbReference type="ARBA" id="ARBA00022630"/>
    </source>
</evidence>
<dbReference type="InterPro" id="IPR036661">
    <property type="entry name" value="Luciferase-like_sf"/>
</dbReference>
<dbReference type="STRING" id="861298.SAMN04488136_109134"/>
<dbReference type="InterPro" id="IPR051260">
    <property type="entry name" value="Diverse_substr_monoxygenases"/>
</dbReference>
<keyword evidence="2 6" id="KW-0288">FMN</keyword>
<dbReference type="SUPFAM" id="SSF51679">
    <property type="entry name" value="Bacterial luciferase-like"/>
    <property type="match status" value="1"/>
</dbReference>
<accession>A0A1G8A453</accession>
<dbReference type="GO" id="GO:0016705">
    <property type="term" value="F:oxidoreductase activity, acting on paired donors, with incorporation or reduction of molecular oxygen"/>
    <property type="evidence" value="ECO:0007669"/>
    <property type="project" value="InterPro"/>
</dbReference>
<dbReference type="InterPro" id="IPR011251">
    <property type="entry name" value="Luciferase-like_dom"/>
</dbReference>
<dbReference type="PIRSF" id="PIRSF000337">
    <property type="entry name" value="NTA_MOA"/>
    <property type="match status" value="1"/>
</dbReference>
<feature type="binding site" evidence="6">
    <location>
        <position position="58"/>
    </location>
    <ligand>
        <name>FMN</name>
        <dbReference type="ChEBI" id="CHEBI:58210"/>
    </ligand>
</feature>
<proteinExistence type="inferred from homology"/>
<keyword evidence="3" id="KW-0560">Oxidoreductase</keyword>
<dbReference type="AlphaFoldDB" id="A0A1G8A453"/>
<feature type="binding site" evidence="6">
    <location>
        <position position="97"/>
    </location>
    <ligand>
        <name>FMN</name>
        <dbReference type="ChEBI" id="CHEBI:58210"/>
    </ligand>
</feature>
<evidence type="ECO:0000313" key="9">
    <source>
        <dbReference type="Proteomes" id="UP000198854"/>
    </source>
</evidence>
<evidence type="ECO:0000256" key="2">
    <source>
        <dbReference type="ARBA" id="ARBA00022643"/>
    </source>
</evidence>
<evidence type="ECO:0000313" key="8">
    <source>
        <dbReference type="EMBL" id="SDH15714.1"/>
    </source>
</evidence>
<dbReference type="RefSeq" id="WP_093272806.1">
    <property type="nucleotide sequence ID" value="NZ_FNDD01000009.1"/>
</dbReference>
<name>A0A1G8A453_9VIBR</name>
<feature type="binding site" evidence="6">
    <location>
        <position position="220"/>
    </location>
    <ligand>
        <name>FMN</name>
        <dbReference type="ChEBI" id="CHEBI:58210"/>
    </ligand>
</feature>
<reference evidence="9" key="1">
    <citation type="submission" date="2016-10" db="EMBL/GenBank/DDBJ databases">
        <authorList>
            <person name="Varghese N."/>
            <person name="Submissions S."/>
        </authorList>
    </citation>
    <scope>NUCLEOTIDE SEQUENCE [LARGE SCALE GENOMIC DNA]</scope>
    <source>
        <strain evidence="9">CGMCC 1.10228</strain>
    </source>
</reference>
<keyword evidence="1 6" id="KW-0285">Flavoprotein</keyword>
<evidence type="ECO:0000256" key="6">
    <source>
        <dbReference type="PIRSR" id="PIRSR000337-1"/>
    </source>
</evidence>
<protein>
    <submittedName>
        <fullName evidence="8">FMN-dependent oxidoreductase, nitrilotriacetate monooxygenase family</fullName>
    </submittedName>
</protein>
<keyword evidence="9" id="KW-1185">Reference proteome</keyword>
<evidence type="ECO:0000256" key="5">
    <source>
        <dbReference type="ARBA" id="ARBA00033748"/>
    </source>
</evidence>
<evidence type="ECO:0000259" key="7">
    <source>
        <dbReference type="Pfam" id="PF00296"/>
    </source>
</evidence>
<organism evidence="8 9">
    <name type="scientific">Vibrio xiamenensis</name>
    <dbReference type="NCBI Taxonomy" id="861298"/>
    <lineage>
        <taxon>Bacteria</taxon>
        <taxon>Pseudomonadati</taxon>
        <taxon>Pseudomonadota</taxon>
        <taxon>Gammaproteobacteria</taxon>
        <taxon>Vibrionales</taxon>
        <taxon>Vibrionaceae</taxon>
        <taxon>Vibrio</taxon>
    </lineage>
</organism>
<evidence type="ECO:0000256" key="3">
    <source>
        <dbReference type="ARBA" id="ARBA00023002"/>
    </source>
</evidence>
<dbReference type="PANTHER" id="PTHR30011:SF16">
    <property type="entry name" value="C2H2 FINGER DOMAIN TRANSCRIPTION FACTOR (EUROFUNG)-RELATED"/>
    <property type="match status" value="1"/>
</dbReference>
<feature type="domain" description="Luciferase-like" evidence="7">
    <location>
        <begin position="28"/>
        <end position="387"/>
    </location>
</feature>
<dbReference type="OrthoDB" id="6133319at2"/>
<dbReference type="EMBL" id="FNDD01000009">
    <property type="protein sequence ID" value="SDH15714.1"/>
    <property type="molecule type" value="Genomic_DNA"/>
</dbReference>
<gene>
    <name evidence="8" type="ORF">SAMN04488136_109134</name>
</gene>
<dbReference type="Gene3D" id="3.20.20.30">
    <property type="entry name" value="Luciferase-like domain"/>
    <property type="match status" value="1"/>
</dbReference>
<dbReference type="Pfam" id="PF00296">
    <property type="entry name" value="Bac_luciferase"/>
    <property type="match status" value="1"/>
</dbReference>
<dbReference type="PANTHER" id="PTHR30011">
    <property type="entry name" value="ALKANESULFONATE MONOOXYGENASE-RELATED"/>
    <property type="match status" value="1"/>
</dbReference>
<dbReference type="GO" id="GO:0004497">
    <property type="term" value="F:monooxygenase activity"/>
    <property type="evidence" value="ECO:0007669"/>
    <property type="project" value="UniProtKB-KW"/>
</dbReference>
<dbReference type="Proteomes" id="UP000198854">
    <property type="component" value="Unassembled WGS sequence"/>
</dbReference>
<feature type="binding site" evidence="6">
    <location>
        <position position="149"/>
    </location>
    <ligand>
        <name>FMN</name>
        <dbReference type="ChEBI" id="CHEBI:58210"/>
    </ligand>
</feature>
<sequence>MSQQSELCVGLALAMSWLTKSGWRRADSQVEQLFSVSDYIDLTKQAEAAKLDFVFRPDTLFLPTEMVAQEPGFSSLDPMVLLSAIATSTTHIGLVSTASTTFNPPYVVARQLQSLNWLSQGRAGWNIVTALDGQYNFGQQAMLPSEQRYQVAAEFTDVVQKLWRSYPNDALLYDRQSGHFAAAEKVQAIDHQGEHFAVKGPLNVPQYPSGDIPLFQAGASPWGRNFAAKVANAIFAATPDLQAGIELRQDMRRRAQQHGRNPDDIKVLPGLSLYLADDYEQALALYQSTHTTLTHERKLAYLAKHLDVDFSELALGDHIHADMLPSTQQNVHSHTHTQLLRQFIERETPTLEQLLTRPEVMGSSHWLVIGTPHDAVDSIVERVEAGAADGFIAVPGGSRQSAALFFDQVMPMLQQRGLFRSEYQGTTLREHLNLPEHLNI</sequence>